<dbReference type="InterPro" id="IPR013738">
    <property type="entry name" value="Beta_galactosidase_Trimer"/>
</dbReference>
<dbReference type="GO" id="GO:0004565">
    <property type="term" value="F:beta-galactosidase activity"/>
    <property type="evidence" value="ECO:0007669"/>
    <property type="project" value="UniProtKB-EC"/>
</dbReference>
<feature type="active site" description="Proton donor" evidence="7">
    <location>
        <position position="149"/>
    </location>
</feature>
<organism evidence="13 14">
    <name type="scientific">Anaerobium acetethylicum</name>
    <dbReference type="NCBI Taxonomy" id="1619234"/>
    <lineage>
        <taxon>Bacteria</taxon>
        <taxon>Bacillati</taxon>
        <taxon>Bacillota</taxon>
        <taxon>Clostridia</taxon>
        <taxon>Lachnospirales</taxon>
        <taxon>Lachnospiraceae</taxon>
        <taxon>Anaerobium</taxon>
    </lineage>
</organism>
<dbReference type="SUPFAM" id="SSF51445">
    <property type="entry name" value="(Trans)glycosidases"/>
    <property type="match status" value="1"/>
</dbReference>
<dbReference type="InterPro" id="IPR029062">
    <property type="entry name" value="Class_I_gatase-like"/>
</dbReference>
<evidence type="ECO:0000313" key="13">
    <source>
        <dbReference type="EMBL" id="SCP98806.1"/>
    </source>
</evidence>
<evidence type="ECO:0000256" key="8">
    <source>
        <dbReference type="PIRSR" id="PIRSR001084-2"/>
    </source>
</evidence>
<dbReference type="EMBL" id="FMKA01000026">
    <property type="protein sequence ID" value="SCP98806.1"/>
    <property type="molecule type" value="Genomic_DNA"/>
</dbReference>
<dbReference type="SUPFAM" id="SSF52317">
    <property type="entry name" value="Class I glutamine amidotransferase-like"/>
    <property type="match status" value="1"/>
</dbReference>
<evidence type="ECO:0000256" key="2">
    <source>
        <dbReference type="ARBA" id="ARBA00005940"/>
    </source>
</evidence>
<comment type="similarity">
    <text evidence="2 6">Belongs to the glycosyl hydrolase 42 family.</text>
</comment>
<dbReference type="Gene3D" id="3.40.50.880">
    <property type="match status" value="1"/>
</dbReference>
<dbReference type="OrthoDB" id="9800974at2"/>
<dbReference type="InterPro" id="IPR013529">
    <property type="entry name" value="Glyco_hydro_42_N"/>
</dbReference>
<comment type="catalytic activity">
    <reaction evidence="1 6">
        <text>Hydrolysis of terminal non-reducing beta-D-galactose residues in beta-D-galactosides.</text>
        <dbReference type="EC" id="3.2.1.23"/>
    </reaction>
</comment>
<dbReference type="GO" id="GO:0006012">
    <property type="term" value="P:galactose metabolic process"/>
    <property type="evidence" value="ECO:0007669"/>
    <property type="project" value="InterPro"/>
</dbReference>
<feature type="binding site" evidence="9">
    <location>
        <position position="114"/>
    </location>
    <ligand>
        <name>Zn(2+)</name>
        <dbReference type="ChEBI" id="CHEBI:29105"/>
    </ligand>
</feature>
<evidence type="ECO:0000256" key="4">
    <source>
        <dbReference type="ARBA" id="ARBA00022801"/>
    </source>
</evidence>
<dbReference type="PIRSF" id="PIRSF001084">
    <property type="entry name" value="B-galactosidase"/>
    <property type="match status" value="1"/>
</dbReference>
<accession>A0A1D3TX01</accession>
<dbReference type="InterPro" id="IPR013739">
    <property type="entry name" value="Beta_galactosidase_C"/>
</dbReference>
<evidence type="ECO:0000256" key="7">
    <source>
        <dbReference type="PIRSR" id="PIRSR001084-1"/>
    </source>
</evidence>
<proteinExistence type="inferred from homology"/>
<dbReference type="InterPro" id="IPR017853">
    <property type="entry name" value="GH"/>
</dbReference>
<feature type="binding site" evidence="8">
    <location>
        <position position="110"/>
    </location>
    <ligand>
        <name>substrate</name>
    </ligand>
</feature>
<dbReference type="InterPro" id="IPR013780">
    <property type="entry name" value="Glyco_hydro_b"/>
</dbReference>
<dbReference type="Pfam" id="PF08533">
    <property type="entry name" value="Glyco_hydro_42C"/>
    <property type="match status" value="1"/>
</dbReference>
<dbReference type="Gene3D" id="3.20.20.80">
    <property type="entry name" value="Glycosidases"/>
    <property type="match status" value="1"/>
</dbReference>
<reference evidence="13 14" key="1">
    <citation type="submission" date="2016-09" db="EMBL/GenBank/DDBJ databases">
        <authorList>
            <person name="Capua I."/>
            <person name="De Benedictis P."/>
            <person name="Joannis T."/>
            <person name="Lombin L.H."/>
            <person name="Cattoli G."/>
        </authorList>
    </citation>
    <scope>NUCLEOTIDE SEQUENCE [LARGE SCALE GENOMIC DNA]</scope>
    <source>
        <strain evidence="13 14">GluBS11</strain>
    </source>
</reference>
<dbReference type="PANTHER" id="PTHR36447:SF1">
    <property type="entry name" value="BETA-GALACTOSIDASE GANA"/>
    <property type="match status" value="1"/>
</dbReference>
<keyword evidence="14" id="KW-1185">Reference proteome</keyword>
<dbReference type="Proteomes" id="UP000199315">
    <property type="component" value="Unassembled WGS sequence"/>
</dbReference>
<keyword evidence="9" id="KW-0862">Zinc</keyword>
<feature type="binding site" evidence="9">
    <location>
        <position position="154"/>
    </location>
    <ligand>
        <name>Zn(2+)</name>
        <dbReference type="ChEBI" id="CHEBI:29105"/>
    </ligand>
</feature>
<keyword evidence="9" id="KW-0479">Metal-binding</keyword>
<dbReference type="CDD" id="cd03143">
    <property type="entry name" value="A4_beta-galactosidase_middle_domain"/>
    <property type="match status" value="1"/>
</dbReference>
<dbReference type="Pfam" id="PF02449">
    <property type="entry name" value="Glyco_hydro_42"/>
    <property type="match status" value="1"/>
</dbReference>
<dbReference type="GO" id="GO:0046872">
    <property type="term" value="F:metal ion binding"/>
    <property type="evidence" value="ECO:0007669"/>
    <property type="project" value="UniProtKB-KW"/>
</dbReference>
<feature type="domain" description="Glycoside hydrolase family 42 N-terminal" evidence="10">
    <location>
        <begin position="11"/>
        <end position="380"/>
    </location>
</feature>
<feature type="binding site" evidence="9">
    <location>
        <position position="159"/>
    </location>
    <ligand>
        <name>Zn(2+)</name>
        <dbReference type="ChEBI" id="CHEBI:29105"/>
    </ligand>
</feature>
<feature type="active site" description="Nucleophile" evidence="7">
    <location>
        <position position="304"/>
    </location>
</feature>
<feature type="binding site" evidence="8">
    <location>
        <position position="148"/>
    </location>
    <ligand>
        <name>substrate</name>
    </ligand>
</feature>
<evidence type="ECO:0000256" key="1">
    <source>
        <dbReference type="ARBA" id="ARBA00001412"/>
    </source>
</evidence>
<dbReference type="STRING" id="1619234.SAMN05421730_102633"/>
<dbReference type="AlphaFoldDB" id="A0A1D3TX01"/>
<dbReference type="Gene3D" id="2.60.40.1180">
    <property type="entry name" value="Golgi alpha-mannosidase II"/>
    <property type="match status" value="1"/>
</dbReference>
<evidence type="ECO:0000256" key="9">
    <source>
        <dbReference type="PIRSR" id="PIRSR001084-3"/>
    </source>
</evidence>
<dbReference type="InterPro" id="IPR003476">
    <property type="entry name" value="Glyco_hydro_42"/>
</dbReference>
<evidence type="ECO:0000256" key="6">
    <source>
        <dbReference type="PIRNR" id="PIRNR001084"/>
    </source>
</evidence>
<evidence type="ECO:0000259" key="11">
    <source>
        <dbReference type="Pfam" id="PF08532"/>
    </source>
</evidence>
<keyword evidence="4 6" id="KW-0378">Hydrolase</keyword>
<protein>
    <recommendedName>
        <fullName evidence="3 6">Beta-galactosidase</fullName>
        <shortName evidence="6">Beta-gal</shortName>
        <ecNumber evidence="3 6">3.2.1.23</ecNumber>
    </recommendedName>
</protein>
<name>A0A1D3TX01_9FIRM</name>
<dbReference type="EC" id="3.2.1.23" evidence="3 6"/>
<feature type="domain" description="Beta-galactosidase C-terminal" evidence="12">
    <location>
        <begin position="618"/>
        <end position="669"/>
    </location>
</feature>
<dbReference type="RefSeq" id="WP_091235978.1">
    <property type="nucleotide sequence ID" value="NZ_FMKA01000026.1"/>
</dbReference>
<feature type="binding site" evidence="8">
    <location>
        <position position="312"/>
    </location>
    <ligand>
        <name>substrate</name>
    </ligand>
</feature>
<evidence type="ECO:0000259" key="10">
    <source>
        <dbReference type="Pfam" id="PF02449"/>
    </source>
</evidence>
<gene>
    <name evidence="13" type="ORF">SAMN05421730_102633</name>
</gene>
<keyword evidence="5 6" id="KW-0326">Glycosidase</keyword>
<evidence type="ECO:0000259" key="12">
    <source>
        <dbReference type="Pfam" id="PF08533"/>
    </source>
</evidence>
<dbReference type="GO" id="GO:0009341">
    <property type="term" value="C:beta-galactosidase complex"/>
    <property type="evidence" value="ECO:0007669"/>
    <property type="project" value="InterPro"/>
</dbReference>
<dbReference type="PANTHER" id="PTHR36447">
    <property type="entry name" value="BETA-GALACTOSIDASE GANA"/>
    <property type="match status" value="1"/>
</dbReference>
<dbReference type="Pfam" id="PF08532">
    <property type="entry name" value="Glyco_hydro_42M"/>
    <property type="match status" value="1"/>
</dbReference>
<feature type="domain" description="Beta-galactosidase trimerisation" evidence="11">
    <location>
        <begin position="394"/>
        <end position="607"/>
    </location>
</feature>
<sequence length="678" mass="77455">MDLTKLLYGGDYNPEQWLAYPEILKEDIECMKQAHINTVTLGVFSWSVLEPEEGDFQFGWLEQIIDDLYENGISVILATPSGARPKWLADRYPEVLRVDEARNRELFGGRHNHCYTSPVYREKVRIINGELSKRFGSHPAVILWHISNEYGGECHCPLCQQAFRKWLEAKYRTIEELNERWCTTFWSHTYQSFEQIESPSSRGESMLHGLTLDWKRFVTDQTADFIREEIAAIREAGSDKPATINLMYNYEGLNYHKFADLIDVVSWDSYPTWHKGEEYLTAVDNGMQHDIMRSIKKKPYLLMESCPSSTNWQGVSKLKRPGIVEAQGLQAVAHGSDSVLYFQIRQSRGASEKFHGAVIDHTGSRETRVFQEVKETGRLLGNMGGLLGASTESEVAVIYDWENRWAVEDAMGPRNKGVCYKETVEKSYRAFRKQGLNVDLIDMEQSLEGYRIVAAPMAYMFRSDFEKKVKAFVEQGGTFVLTYWSGIVDDTDRCFLGATPHGLADVMGFRRKEIDGLYDGETNAMLPTDRAAAVFASRERYSCQRLCELVELTTAVPLAVYGEDFYQGMPAAAFNRFGEGSAYYIAADAEQAFYDDLYRHVVDEAQVERILDCRIPEGVEVNARQTEEAEYVFVQNYNREAVEMDLKDEDYEVVHGKKGTAIPPFGTVVFMRRKSGRA</sequence>
<evidence type="ECO:0000256" key="3">
    <source>
        <dbReference type="ARBA" id="ARBA00012756"/>
    </source>
</evidence>
<evidence type="ECO:0000313" key="14">
    <source>
        <dbReference type="Proteomes" id="UP000199315"/>
    </source>
</evidence>
<feature type="binding site" evidence="9">
    <location>
        <position position="156"/>
    </location>
    <ligand>
        <name>Zn(2+)</name>
        <dbReference type="ChEBI" id="CHEBI:29105"/>
    </ligand>
</feature>
<evidence type="ECO:0000256" key="5">
    <source>
        <dbReference type="ARBA" id="ARBA00023295"/>
    </source>
</evidence>